<dbReference type="Proteomes" id="UP000762676">
    <property type="component" value="Unassembled WGS sequence"/>
</dbReference>
<organism evidence="3 4">
    <name type="scientific">Elysia marginata</name>
    <dbReference type="NCBI Taxonomy" id="1093978"/>
    <lineage>
        <taxon>Eukaryota</taxon>
        <taxon>Metazoa</taxon>
        <taxon>Spiralia</taxon>
        <taxon>Lophotrochozoa</taxon>
        <taxon>Mollusca</taxon>
        <taxon>Gastropoda</taxon>
        <taxon>Heterobranchia</taxon>
        <taxon>Euthyneura</taxon>
        <taxon>Panpulmonata</taxon>
        <taxon>Sacoglossa</taxon>
        <taxon>Placobranchoidea</taxon>
        <taxon>Plakobranchidae</taxon>
        <taxon>Elysia</taxon>
    </lineage>
</organism>
<feature type="compositionally biased region" description="Polar residues" evidence="1">
    <location>
        <begin position="578"/>
        <end position="588"/>
    </location>
</feature>
<keyword evidence="2" id="KW-0472">Membrane</keyword>
<keyword evidence="2" id="KW-0812">Transmembrane</keyword>
<gene>
    <name evidence="3" type="ORF">ElyMa_001708800</name>
</gene>
<dbReference type="EMBL" id="BMAT01003464">
    <property type="protein sequence ID" value="GFS26167.1"/>
    <property type="molecule type" value="Genomic_DNA"/>
</dbReference>
<name>A0AAV4JXC2_9GAST</name>
<feature type="compositionally biased region" description="Polar residues" evidence="1">
    <location>
        <begin position="471"/>
        <end position="480"/>
    </location>
</feature>
<accession>A0AAV4JXC2</accession>
<feature type="compositionally biased region" description="Pro residues" evidence="1">
    <location>
        <begin position="549"/>
        <end position="567"/>
    </location>
</feature>
<proteinExistence type="predicted"/>
<comment type="caution">
    <text evidence="3">The sequence shown here is derived from an EMBL/GenBank/DDBJ whole genome shotgun (WGS) entry which is preliminary data.</text>
</comment>
<evidence type="ECO:0000313" key="3">
    <source>
        <dbReference type="EMBL" id="GFS26167.1"/>
    </source>
</evidence>
<feature type="transmembrane region" description="Helical" evidence="2">
    <location>
        <begin position="613"/>
        <end position="636"/>
    </location>
</feature>
<reference evidence="3 4" key="1">
    <citation type="journal article" date="2021" name="Elife">
        <title>Chloroplast acquisition without the gene transfer in kleptoplastic sea slugs, Plakobranchus ocellatus.</title>
        <authorList>
            <person name="Maeda T."/>
            <person name="Takahashi S."/>
            <person name="Yoshida T."/>
            <person name="Shimamura S."/>
            <person name="Takaki Y."/>
            <person name="Nagai Y."/>
            <person name="Toyoda A."/>
            <person name="Suzuki Y."/>
            <person name="Arimoto A."/>
            <person name="Ishii H."/>
            <person name="Satoh N."/>
            <person name="Nishiyama T."/>
            <person name="Hasebe M."/>
            <person name="Maruyama T."/>
            <person name="Minagawa J."/>
            <person name="Obokata J."/>
            <person name="Shigenobu S."/>
        </authorList>
    </citation>
    <scope>NUCLEOTIDE SEQUENCE [LARGE SCALE GENOMIC DNA]</scope>
</reference>
<sequence>MCGRGQHRIPGIESRISVIGLMATVHLLITPSVVWSQTLNLSEVTTEPPTILSLPAALALKAAAAATAAVSPSTPSRGVQLSADYDYVESPPGGPAATAQSQPLTAASTPRPPQSPDYGGLFYPLYGDPSPAEGRPAGSQAVPLPPMTQLPERPGGFAAPPVNAMGGQGWGERGEQTEWLRERLKQLRKFQGNSPAALTQLQVLQKQFPGVNVTQIYNSYGMYGDDGFRGYLQQRAYGEGYAQSYNGGYGEGYGEDWYYYNGTWYPNYEFEDWYYHNGTWHPSMGDWEDGYFHNGTWYPGLDEMDEWYYHNGTWYPSLGDWEDGYFHNGTWYPGLEDMMEDGYFYNGTWYPGYGDLEDGYYYNGTWYPGYETEGVYEREEPEREDLMWWQLHHPRWSGQDTSWYSSGIQQRPPYVQVPPLTLPNAGRPAPQWSPTPKLTLLQQLRSKTPSQSTGEQVQRQSDANPLASVYRNRQAQNSEQKLPVRQRQPIPGRPLALPVVQQPSGQGKRQQFQARPPPPGYVPRGRRRGTTNQGGRPKAARLSGQPGGRLPPPPPRPPFSRIPPPHWKPNAPGHPGNKLSSPGPGSSQARDEGPTVKFRPSSPLDPYRSTATVTMGIAIACLIGLALIIAPLLCLLHKYRQEKRVKKRTFLRRAEHGSIDEGIMDAMVMSELGERKGSRVTKIGAKGGKSVWKGARPKTGRASRADFPELQPLETISSSDRELRDLYSTIP</sequence>
<feature type="region of interest" description="Disordered" evidence="1">
    <location>
        <begin position="689"/>
        <end position="708"/>
    </location>
</feature>
<feature type="compositionally biased region" description="Polar residues" evidence="1">
    <location>
        <begin position="98"/>
        <end position="108"/>
    </location>
</feature>
<dbReference type="AlphaFoldDB" id="A0AAV4JXC2"/>
<feature type="compositionally biased region" description="Polar residues" evidence="1">
    <location>
        <begin position="501"/>
        <end position="513"/>
    </location>
</feature>
<feature type="region of interest" description="Disordered" evidence="1">
    <location>
        <begin position="415"/>
        <end position="607"/>
    </location>
</feature>
<feature type="region of interest" description="Disordered" evidence="1">
    <location>
        <begin position="85"/>
        <end position="150"/>
    </location>
</feature>
<keyword evidence="4" id="KW-1185">Reference proteome</keyword>
<evidence type="ECO:0000256" key="2">
    <source>
        <dbReference type="SAM" id="Phobius"/>
    </source>
</evidence>
<protein>
    <submittedName>
        <fullName evidence="3">Pneumococcal surface protein C</fullName>
    </submittedName>
</protein>
<feature type="compositionally biased region" description="Polar residues" evidence="1">
    <location>
        <begin position="432"/>
        <end position="463"/>
    </location>
</feature>
<evidence type="ECO:0000256" key="1">
    <source>
        <dbReference type="SAM" id="MobiDB-lite"/>
    </source>
</evidence>
<evidence type="ECO:0000313" key="4">
    <source>
        <dbReference type="Proteomes" id="UP000762676"/>
    </source>
</evidence>
<keyword evidence="2" id="KW-1133">Transmembrane helix</keyword>